<dbReference type="Pfam" id="PF02518">
    <property type="entry name" value="HATPase_c"/>
    <property type="match status" value="1"/>
</dbReference>
<dbReference type="CDD" id="cd00082">
    <property type="entry name" value="HisKA"/>
    <property type="match status" value="1"/>
</dbReference>
<dbReference type="InterPro" id="IPR003594">
    <property type="entry name" value="HATPase_dom"/>
</dbReference>
<dbReference type="InterPro" id="IPR004358">
    <property type="entry name" value="Sig_transdc_His_kin-like_C"/>
</dbReference>
<dbReference type="PROSITE" id="PS50109">
    <property type="entry name" value="HIS_KIN"/>
    <property type="match status" value="1"/>
</dbReference>
<evidence type="ECO:0000256" key="4">
    <source>
        <dbReference type="ARBA" id="ARBA00022679"/>
    </source>
</evidence>
<dbReference type="Pfam" id="PF00512">
    <property type="entry name" value="HisKA"/>
    <property type="match status" value="1"/>
</dbReference>
<evidence type="ECO:0000259" key="8">
    <source>
        <dbReference type="PROSITE" id="PS50109"/>
    </source>
</evidence>
<dbReference type="InterPro" id="IPR005467">
    <property type="entry name" value="His_kinase_dom"/>
</dbReference>
<evidence type="ECO:0000256" key="1">
    <source>
        <dbReference type="ARBA" id="ARBA00000085"/>
    </source>
</evidence>
<dbReference type="Proteomes" id="UP000198762">
    <property type="component" value="Unassembled WGS sequence"/>
</dbReference>
<dbReference type="InterPro" id="IPR036890">
    <property type="entry name" value="HATPase_C_sf"/>
</dbReference>
<dbReference type="EMBL" id="FOHZ01000007">
    <property type="protein sequence ID" value="SET32248.1"/>
    <property type="molecule type" value="Genomic_DNA"/>
</dbReference>
<feature type="transmembrane region" description="Helical" evidence="7">
    <location>
        <begin position="270"/>
        <end position="291"/>
    </location>
</feature>
<dbReference type="SMART" id="SM00387">
    <property type="entry name" value="HATPase_c"/>
    <property type="match status" value="1"/>
</dbReference>
<keyword evidence="7" id="KW-0812">Transmembrane</keyword>
<accession>A0A1I0DJ11</accession>
<proteinExistence type="predicted"/>
<feature type="transmembrane region" description="Helical" evidence="7">
    <location>
        <begin position="354"/>
        <end position="375"/>
    </location>
</feature>
<evidence type="ECO:0000313" key="9">
    <source>
        <dbReference type="EMBL" id="SET32248.1"/>
    </source>
</evidence>
<evidence type="ECO:0000256" key="7">
    <source>
        <dbReference type="SAM" id="Phobius"/>
    </source>
</evidence>
<reference evidence="10" key="1">
    <citation type="submission" date="2016-10" db="EMBL/GenBank/DDBJ databases">
        <authorList>
            <person name="Varghese N."/>
            <person name="Submissions S."/>
        </authorList>
    </citation>
    <scope>NUCLEOTIDE SEQUENCE [LARGE SCALE GENOMIC DNA]</scope>
    <source>
        <strain evidence="10">CGMCC 1.6489</strain>
    </source>
</reference>
<keyword evidence="3" id="KW-0597">Phosphoprotein</keyword>
<gene>
    <name evidence="9" type="ORF">SAMN04487962_10788</name>
</gene>
<dbReference type="Gene3D" id="3.30.565.10">
    <property type="entry name" value="Histidine kinase-like ATPase, C-terminal domain"/>
    <property type="match status" value="1"/>
</dbReference>
<dbReference type="SUPFAM" id="SSF55874">
    <property type="entry name" value="ATPase domain of HSP90 chaperone/DNA topoisomerase II/histidine kinase"/>
    <property type="match status" value="1"/>
</dbReference>
<dbReference type="GO" id="GO:0005886">
    <property type="term" value="C:plasma membrane"/>
    <property type="evidence" value="ECO:0007669"/>
    <property type="project" value="TreeGrafter"/>
</dbReference>
<keyword evidence="7" id="KW-0472">Membrane</keyword>
<evidence type="ECO:0000256" key="3">
    <source>
        <dbReference type="ARBA" id="ARBA00022553"/>
    </source>
</evidence>
<dbReference type="GO" id="GO:0000155">
    <property type="term" value="F:phosphorelay sensor kinase activity"/>
    <property type="evidence" value="ECO:0007669"/>
    <property type="project" value="InterPro"/>
</dbReference>
<evidence type="ECO:0000313" key="10">
    <source>
        <dbReference type="Proteomes" id="UP000198762"/>
    </source>
</evidence>
<dbReference type="SMART" id="SM00388">
    <property type="entry name" value="HisKA"/>
    <property type="match status" value="1"/>
</dbReference>
<dbReference type="InterPro" id="IPR011623">
    <property type="entry name" value="7TMR_DISM_rcpt_extracell_dom1"/>
</dbReference>
<feature type="transmembrane region" description="Helical" evidence="7">
    <location>
        <begin position="298"/>
        <end position="321"/>
    </location>
</feature>
<comment type="catalytic activity">
    <reaction evidence="1">
        <text>ATP + protein L-histidine = ADP + protein N-phospho-L-histidine.</text>
        <dbReference type="EC" id="2.7.13.3"/>
    </reaction>
</comment>
<keyword evidence="5 9" id="KW-0418">Kinase</keyword>
<dbReference type="PANTHER" id="PTHR43047">
    <property type="entry name" value="TWO-COMPONENT HISTIDINE PROTEIN KINASE"/>
    <property type="match status" value="1"/>
</dbReference>
<dbReference type="EC" id="2.7.13.3" evidence="2"/>
<organism evidence="9 10">
    <name type="scientific">Marinobacter segnicrescens</name>
    <dbReference type="NCBI Taxonomy" id="430453"/>
    <lineage>
        <taxon>Bacteria</taxon>
        <taxon>Pseudomonadati</taxon>
        <taxon>Pseudomonadota</taxon>
        <taxon>Gammaproteobacteria</taxon>
        <taxon>Pseudomonadales</taxon>
        <taxon>Marinobacteraceae</taxon>
        <taxon>Marinobacter</taxon>
    </lineage>
</organism>
<dbReference type="PRINTS" id="PR00344">
    <property type="entry name" value="BCTRLSENSOR"/>
</dbReference>
<feature type="transmembrane region" description="Helical" evidence="7">
    <location>
        <begin position="207"/>
        <end position="228"/>
    </location>
</feature>
<protein>
    <recommendedName>
        <fullName evidence="2">histidine kinase</fullName>
        <ecNumber evidence="2">2.7.13.3</ecNumber>
    </recommendedName>
</protein>
<keyword evidence="4" id="KW-0808">Transferase</keyword>
<sequence length="795" mass="87893">MNGPVLLQSSRAISAIVVLCVIVLLLTGPSAQARSSGNILATDSQWTPLELSVTDTRYSLASLDHSSGFVPVPDNLALEDALGQPPQDETFGLTPNFREYSRYWLYTNLRNRSDNRDWMLHISNFGFLDPRVLVQGEDGQVIRTFSNNGYQAGTDINTIGRAVRIQLEPGQDYRLVVELTAYKAAWQPYIGLMSDHYYQGWKITQDLAYKTAVGIILGFILLGLTCWLVTWETPFWWATLSALLMLVYHLEHSSLPALLWQSSYEKNGFFWALMFATMLSQLAFAGSFLGIRRGSGRWYYAFAGAMVVTAILAVASQVLSFEANMRLAALNYLVVAVVVLGSGVCRVRSEGSYYFIYLLGWFPMVLSILQVAWVVQGPGSSSGEITASYKMIHVVYIQILHLLLHAVALVLRLRALRREKLKAEFLSLAKSRFIAQSSHDLAQPLHSMSVFLEYLKPYVQGQQGQKIFHRLRHTHRQMNESFRAIMDLGKLESGVIRPEPRAVRLSDLFSRLEQDYRVLAREKGLQLSVCHCSLTVFSDPVLLERLLHNLLSNAIKYTDQGKVLVGCRRQGQAAILQVLDTGCGITDHAREQIFDIYHRSAGGDTVAEGSGIGLSIVRHLADLLDHPLSLASTPGRGSRFSVTVPLLNEGATDTKPLRQAPAPVVALAFTDRELVETVSGYLRRWQQTPVVFDSLGQALGSDAAITVLLCDQDSLERSILSMEQARSVAQSTALACVCKPGTPLPESWTALSPHALPVQLRALLNTAGRRQPATAACRSTGIADDPSHVPHTAPT</sequence>
<dbReference type="GO" id="GO:0009927">
    <property type="term" value="F:histidine phosphotransfer kinase activity"/>
    <property type="evidence" value="ECO:0007669"/>
    <property type="project" value="TreeGrafter"/>
</dbReference>
<feature type="region of interest" description="Disordered" evidence="6">
    <location>
        <begin position="774"/>
        <end position="795"/>
    </location>
</feature>
<dbReference type="Gene3D" id="1.10.287.130">
    <property type="match status" value="1"/>
</dbReference>
<keyword evidence="7" id="KW-1133">Transmembrane helix</keyword>
<evidence type="ECO:0000256" key="2">
    <source>
        <dbReference type="ARBA" id="ARBA00012438"/>
    </source>
</evidence>
<evidence type="ECO:0000256" key="5">
    <source>
        <dbReference type="ARBA" id="ARBA00022777"/>
    </source>
</evidence>
<evidence type="ECO:0000256" key="6">
    <source>
        <dbReference type="SAM" id="MobiDB-lite"/>
    </source>
</evidence>
<dbReference type="Pfam" id="PF07695">
    <property type="entry name" value="7TMR-DISM_7TM"/>
    <property type="match status" value="1"/>
</dbReference>
<dbReference type="SUPFAM" id="SSF47384">
    <property type="entry name" value="Homodimeric domain of signal transducing histidine kinase"/>
    <property type="match status" value="1"/>
</dbReference>
<feature type="transmembrane region" description="Helical" evidence="7">
    <location>
        <begin position="395"/>
        <end position="413"/>
    </location>
</feature>
<dbReference type="InterPro" id="IPR036097">
    <property type="entry name" value="HisK_dim/P_sf"/>
</dbReference>
<dbReference type="InterPro" id="IPR003661">
    <property type="entry name" value="HisK_dim/P_dom"/>
</dbReference>
<dbReference type="OrthoDB" id="9764438at2"/>
<feature type="domain" description="Histidine kinase" evidence="8">
    <location>
        <begin position="436"/>
        <end position="648"/>
    </location>
</feature>
<dbReference type="STRING" id="430453.SAMN04487962_10788"/>
<name>A0A1I0DJ11_9GAMM</name>
<dbReference type="FunFam" id="3.30.565.10:FF:000049">
    <property type="entry name" value="Two-component sensor histidine kinase"/>
    <property type="match status" value="1"/>
</dbReference>
<keyword evidence="10" id="KW-1185">Reference proteome</keyword>
<feature type="transmembrane region" description="Helical" evidence="7">
    <location>
        <begin position="327"/>
        <end position="347"/>
    </location>
</feature>
<dbReference type="PANTHER" id="PTHR43047:SF9">
    <property type="entry name" value="HISTIDINE KINASE"/>
    <property type="match status" value="1"/>
</dbReference>
<dbReference type="AlphaFoldDB" id="A0A1I0DJ11"/>